<dbReference type="Pfam" id="PF03845">
    <property type="entry name" value="Spore_permease"/>
    <property type="match status" value="1"/>
</dbReference>
<dbReference type="PANTHER" id="PTHR34975:SF2">
    <property type="entry name" value="SPORE GERMINATION PROTEIN A2"/>
    <property type="match status" value="1"/>
</dbReference>
<dbReference type="OrthoDB" id="1675410at2"/>
<keyword evidence="10" id="KW-1185">Reference proteome</keyword>
<keyword evidence="7 8" id="KW-0472">Membrane</keyword>
<evidence type="ECO:0000313" key="10">
    <source>
        <dbReference type="Proteomes" id="UP000286268"/>
    </source>
</evidence>
<name>A0A3R5TII5_9CLOT</name>
<dbReference type="PANTHER" id="PTHR34975">
    <property type="entry name" value="SPORE GERMINATION PROTEIN A2"/>
    <property type="match status" value="1"/>
</dbReference>
<dbReference type="InterPro" id="IPR004761">
    <property type="entry name" value="Spore_GerAB"/>
</dbReference>
<comment type="similarity">
    <text evidence="2">Belongs to the amino acid-polyamine-organocation (APC) superfamily. Spore germination protein (SGP) (TC 2.A.3.9) family.</text>
</comment>
<evidence type="ECO:0008006" key="11">
    <source>
        <dbReference type="Google" id="ProtNLM"/>
    </source>
</evidence>
<feature type="transmembrane region" description="Helical" evidence="8">
    <location>
        <begin position="313"/>
        <end position="331"/>
    </location>
</feature>
<keyword evidence="4" id="KW-0309">Germination</keyword>
<gene>
    <name evidence="9" type="ORF">C1I91_23085</name>
</gene>
<sequence length="373" mass="42485">MKKLVKVGKKLKAKISKLQYFFLIPNLMYGKAIGITSGIVVRKVGADAWTAMLIGFIIGTLFVMLSSILAIRFMDKNIVEFTKELIGPRTSFFLGVVLSLYFIISFTISCNVLTLHLKEYLLPQTPFIVLCILYIVLCTYGAFLGIEPIIRFSFFGFIMTMLINITMIAGTINDFKLENLRPIMDRGIVANIMASPYVFIDISMVILSIFIIYPIISDKKDINKITFWGLILGIVSVIIWPIFETGVLGADVMKQFVVVCMQQVRSAELTQYLPRYELIMVSFFVWGLFVQSVVMLYCSMYTMKQVTKIKNNLLILLPLSLVSTVITYYQGRDHNVYINFLSGIWTPISFGLAILVPLILFVCMIFRKNRVNR</sequence>
<evidence type="ECO:0000256" key="7">
    <source>
        <dbReference type="ARBA" id="ARBA00023136"/>
    </source>
</evidence>
<feature type="transmembrane region" description="Helical" evidence="8">
    <location>
        <begin position="152"/>
        <end position="172"/>
    </location>
</feature>
<feature type="transmembrane region" description="Helical" evidence="8">
    <location>
        <begin position="343"/>
        <end position="366"/>
    </location>
</feature>
<evidence type="ECO:0000256" key="2">
    <source>
        <dbReference type="ARBA" id="ARBA00007998"/>
    </source>
</evidence>
<dbReference type="Proteomes" id="UP000286268">
    <property type="component" value="Chromosome"/>
</dbReference>
<reference evidence="9 10" key="1">
    <citation type="submission" date="2018-01" db="EMBL/GenBank/DDBJ databases">
        <title>Genome Sequencing and Assembly of Anaerobacter polyendosporus strain CT4.</title>
        <authorList>
            <person name="Tachaapaikoon C."/>
            <person name="Sutheeworapong S."/>
            <person name="Jenjaroenpun P."/>
            <person name="Wongsurawat T."/>
            <person name="Nookeaw I."/>
            <person name="Cheawchanlertfa P."/>
            <person name="Kosugi A."/>
            <person name="Cheevadhanarak S."/>
            <person name="Ratanakhanokchai K."/>
        </authorList>
    </citation>
    <scope>NUCLEOTIDE SEQUENCE [LARGE SCALE GENOMIC DNA]</scope>
    <source>
        <strain evidence="9 10">CT4</strain>
    </source>
</reference>
<evidence type="ECO:0000256" key="4">
    <source>
        <dbReference type="ARBA" id="ARBA00022544"/>
    </source>
</evidence>
<evidence type="ECO:0000256" key="8">
    <source>
        <dbReference type="SAM" id="Phobius"/>
    </source>
</evidence>
<dbReference type="GO" id="GO:0009847">
    <property type="term" value="P:spore germination"/>
    <property type="evidence" value="ECO:0007669"/>
    <property type="project" value="InterPro"/>
</dbReference>
<feature type="transmembrane region" description="Helical" evidence="8">
    <location>
        <begin position="127"/>
        <end position="145"/>
    </location>
</feature>
<feature type="transmembrane region" description="Helical" evidence="8">
    <location>
        <begin position="225"/>
        <end position="243"/>
    </location>
</feature>
<dbReference type="GO" id="GO:0016020">
    <property type="term" value="C:membrane"/>
    <property type="evidence" value="ECO:0007669"/>
    <property type="project" value="UniProtKB-SubCell"/>
</dbReference>
<feature type="transmembrane region" description="Helical" evidence="8">
    <location>
        <begin position="92"/>
        <end position="115"/>
    </location>
</feature>
<evidence type="ECO:0000313" key="9">
    <source>
        <dbReference type="EMBL" id="QAA34290.1"/>
    </source>
</evidence>
<evidence type="ECO:0000256" key="5">
    <source>
        <dbReference type="ARBA" id="ARBA00022692"/>
    </source>
</evidence>
<proteinExistence type="inferred from homology"/>
<organism evidence="9 10">
    <name type="scientific">Clostridium manihotivorum</name>
    <dbReference type="NCBI Taxonomy" id="2320868"/>
    <lineage>
        <taxon>Bacteria</taxon>
        <taxon>Bacillati</taxon>
        <taxon>Bacillota</taxon>
        <taxon>Clostridia</taxon>
        <taxon>Eubacteriales</taxon>
        <taxon>Clostridiaceae</taxon>
        <taxon>Clostridium</taxon>
    </lineage>
</organism>
<feature type="transmembrane region" description="Helical" evidence="8">
    <location>
        <begin position="278"/>
        <end position="301"/>
    </location>
</feature>
<keyword evidence="5 8" id="KW-0812">Transmembrane</keyword>
<dbReference type="EMBL" id="CP025746">
    <property type="protein sequence ID" value="QAA34290.1"/>
    <property type="molecule type" value="Genomic_DNA"/>
</dbReference>
<dbReference type="NCBIfam" id="TIGR00912">
    <property type="entry name" value="2A0309"/>
    <property type="match status" value="1"/>
</dbReference>
<keyword evidence="6 8" id="KW-1133">Transmembrane helix</keyword>
<feature type="transmembrane region" description="Helical" evidence="8">
    <location>
        <begin position="48"/>
        <end position="71"/>
    </location>
</feature>
<feature type="transmembrane region" description="Helical" evidence="8">
    <location>
        <begin position="192"/>
        <end position="213"/>
    </location>
</feature>
<accession>A0A3R5TII5</accession>
<keyword evidence="3" id="KW-0813">Transport</keyword>
<evidence type="ECO:0000256" key="6">
    <source>
        <dbReference type="ARBA" id="ARBA00022989"/>
    </source>
</evidence>
<evidence type="ECO:0000256" key="1">
    <source>
        <dbReference type="ARBA" id="ARBA00004141"/>
    </source>
</evidence>
<comment type="subcellular location">
    <subcellularLocation>
        <location evidence="1">Membrane</location>
        <topology evidence="1">Multi-pass membrane protein</topology>
    </subcellularLocation>
</comment>
<evidence type="ECO:0000256" key="3">
    <source>
        <dbReference type="ARBA" id="ARBA00022448"/>
    </source>
</evidence>
<feature type="transmembrane region" description="Helical" evidence="8">
    <location>
        <begin position="20"/>
        <end position="42"/>
    </location>
</feature>
<protein>
    <recommendedName>
        <fullName evidence="11">Spore germination protein</fullName>
    </recommendedName>
</protein>
<dbReference type="Gene3D" id="1.20.1740.10">
    <property type="entry name" value="Amino acid/polyamine transporter I"/>
    <property type="match status" value="1"/>
</dbReference>
<dbReference type="AlphaFoldDB" id="A0A3R5TII5"/>
<dbReference type="KEGG" id="cmah:C1I91_23085"/>